<evidence type="ECO:0000313" key="4">
    <source>
        <dbReference type="Proteomes" id="UP001208690"/>
    </source>
</evidence>
<dbReference type="EMBL" id="JALIEB010000041">
    <property type="protein sequence ID" value="MCV3274376.1"/>
    <property type="molecule type" value="Genomic_DNA"/>
</dbReference>
<protein>
    <submittedName>
        <fullName evidence="3">FAD-binding oxidoreductase</fullName>
    </submittedName>
</protein>
<reference evidence="3 4" key="1">
    <citation type="submission" date="2022-04" db="EMBL/GenBank/DDBJ databases">
        <title>Roseobacter sp. WL0113 is a bacterium isolated from neritic sediment.</title>
        <authorList>
            <person name="Wang L."/>
            <person name="He W."/>
            <person name="Zhang D.-F."/>
        </authorList>
    </citation>
    <scope>NUCLEOTIDE SEQUENCE [LARGE SCALE GENOMIC DNA]</scope>
    <source>
        <strain evidence="3 4">WL0113</strain>
    </source>
</reference>
<feature type="domain" description="FAD dependent oxidoreductase" evidence="2">
    <location>
        <begin position="28"/>
        <end position="380"/>
    </location>
</feature>
<evidence type="ECO:0000259" key="2">
    <source>
        <dbReference type="Pfam" id="PF01266"/>
    </source>
</evidence>
<evidence type="ECO:0000256" key="1">
    <source>
        <dbReference type="ARBA" id="ARBA00023002"/>
    </source>
</evidence>
<evidence type="ECO:0000313" key="3">
    <source>
        <dbReference type="EMBL" id="MCV3274376.1"/>
    </source>
</evidence>
<dbReference type="PANTHER" id="PTHR13847">
    <property type="entry name" value="SARCOSINE DEHYDROGENASE-RELATED"/>
    <property type="match status" value="1"/>
</dbReference>
<comment type="caution">
    <text evidence="3">The sequence shown here is derived from an EMBL/GenBank/DDBJ whole genome shotgun (WGS) entry which is preliminary data.</text>
</comment>
<proteinExistence type="predicted"/>
<accession>A0ABT3BLE1</accession>
<dbReference type="SUPFAM" id="SSF51971">
    <property type="entry name" value="Nucleotide-binding domain"/>
    <property type="match status" value="1"/>
</dbReference>
<dbReference type="InterPro" id="IPR006076">
    <property type="entry name" value="FAD-dep_OxRdtase"/>
</dbReference>
<dbReference type="Pfam" id="PF01266">
    <property type="entry name" value="DAO"/>
    <property type="match status" value="1"/>
</dbReference>
<keyword evidence="1" id="KW-0560">Oxidoreductase</keyword>
<dbReference type="PANTHER" id="PTHR13847:SF281">
    <property type="entry name" value="FAD DEPENDENT OXIDOREDUCTASE DOMAIN-CONTAINING PROTEIN"/>
    <property type="match status" value="1"/>
</dbReference>
<name>A0ABT3BLE1_9RHOB</name>
<keyword evidence="4" id="KW-1185">Reference proteome</keyword>
<dbReference type="Gene3D" id="3.50.50.60">
    <property type="entry name" value="FAD/NAD(P)-binding domain"/>
    <property type="match status" value="1"/>
</dbReference>
<organism evidence="3 4">
    <name type="scientific">Roseobacter sinensis</name>
    <dbReference type="NCBI Taxonomy" id="2931391"/>
    <lineage>
        <taxon>Bacteria</taxon>
        <taxon>Pseudomonadati</taxon>
        <taxon>Pseudomonadota</taxon>
        <taxon>Alphaproteobacteria</taxon>
        <taxon>Rhodobacterales</taxon>
        <taxon>Roseobacteraceae</taxon>
        <taxon>Roseobacter</taxon>
    </lineage>
</organism>
<gene>
    <name evidence="3" type="ORF">MUB52_23345</name>
</gene>
<dbReference type="Gene3D" id="3.30.9.10">
    <property type="entry name" value="D-Amino Acid Oxidase, subunit A, domain 2"/>
    <property type="match status" value="1"/>
</dbReference>
<dbReference type="Proteomes" id="UP001208690">
    <property type="component" value="Unassembled WGS sequence"/>
</dbReference>
<dbReference type="RefSeq" id="WP_263846579.1">
    <property type="nucleotide sequence ID" value="NZ_JALIEB010000041.1"/>
</dbReference>
<dbReference type="InterPro" id="IPR036188">
    <property type="entry name" value="FAD/NAD-bd_sf"/>
</dbReference>
<sequence length="430" mass="47147">MTGQSVYWDENVPSIGIATSSELPKKTDIAIIGGGYTGLATAIHLARAGRQVAVFEAGEIGTGCSARNGGMVGPSFHKLGTQGLIARYGETKTLALLREGLNALDYFESIVQEEQLDCDLQLAGRFRGSRTQADYEAQAREGSWLKQNLGLAFDMVPKSEQHTEIGSDFYVGGGVYHRDGGVHPRKLLAALARCAEQAGVMILSNTAVELMQKDSGRTILQTVSGQIIATEVVVATNAYADNRTSAMHKRIIRIDTGAVATEPLSRALIDELSPKGRTFGESGRIFMWFRPTPDRRRFIFGGRMGRSDGGTDQRAHAIRGSMLRVFPQLKDVGFSHVWSGNVAYTRDHAPHIGQEDGVWLAGGYCGSGVTRSLYFGMKLARKILKQRDSETAFDDLPFAPLPFRPFAEFGAKVLTKWYAWQDARDLRTHR</sequence>